<accession>T1A531</accession>
<protein>
    <recommendedName>
        <fullName evidence="1">DUF5615 domain-containing protein</fullName>
    </recommendedName>
</protein>
<reference evidence="2" key="2">
    <citation type="journal article" date="2014" name="ISME J.">
        <title>Microbial stratification in low pH oxic and suboxic macroscopic growths along an acid mine drainage.</title>
        <authorList>
            <person name="Mendez-Garcia C."/>
            <person name="Mesa V."/>
            <person name="Sprenger R.R."/>
            <person name="Richter M."/>
            <person name="Diez M.S."/>
            <person name="Solano J."/>
            <person name="Bargiela R."/>
            <person name="Golyshina O.V."/>
            <person name="Manteca A."/>
            <person name="Ramos J.L."/>
            <person name="Gallego J.R."/>
            <person name="Llorente I."/>
            <person name="Martins Dos Santos V.A."/>
            <person name="Jensen O.N."/>
            <person name="Pelaez A.I."/>
            <person name="Sanchez J."/>
            <person name="Ferrer M."/>
        </authorList>
    </citation>
    <scope>NUCLEOTIDE SEQUENCE</scope>
</reference>
<gene>
    <name evidence="2" type="ORF">B2A_11945</name>
</gene>
<feature type="domain" description="DUF5615" evidence="1">
    <location>
        <begin position="1"/>
        <end position="108"/>
    </location>
</feature>
<evidence type="ECO:0000313" key="2">
    <source>
        <dbReference type="EMBL" id="EQD36965.1"/>
    </source>
</evidence>
<dbReference type="Pfam" id="PF18480">
    <property type="entry name" value="DUF5615"/>
    <property type="match status" value="1"/>
</dbReference>
<proteinExistence type="predicted"/>
<dbReference type="AlphaFoldDB" id="T1A531"/>
<evidence type="ECO:0000259" key="1">
    <source>
        <dbReference type="Pfam" id="PF18480"/>
    </source>
</evidence>
<dbReference type="EMBL" id="AUZZ01008621">
    <property type="protein sequence ID" value="EQD36965.1"/>
    <property type="molecule type" value="Genomic_DNA"/>
</dbReference>
<name>T1A531_9ZZZZ</name>
<reference evidence="2" key="1">
    <citation type="submission" date="2013-08" db="EMBL/GenBank/DDBJ databases">
        <authorList>
            <person name="Mendez C."/>
            <person name="Richter M."/>
            <person name="Ferrer M."/>
            <person name="Sanchez J."/>
        </authorList>
    </citation>
    <scope>NUCLEOTIDE SEQUENCE</scope>
</reference>
<sequence>MKLLADQDVYAGTTRHLKSLGHDVVTASELGLSRASDEALLQLARDQNRILVTRDRDYGALVFVKALGAGVLYLRVLPSTQDAIHAELAKVLAAYSEEELANAFVVIEVGGHRIRRLPSPASKSNGTPAG</sequence>
<dbReference type="InterPro" id="IPR041049">
    <property type="entry name" value="DUF5615"/>
</dbReference>
<organism evidence="2">
    <name type="scientific">mine drainage metagenome</name>
    <dbReference type="NCBI Taxonomy" id="410659"/>
    <lineage>
        <taxon>unclassified sequences</taxon>
        <taxon>metagenomes</taxon>
        <taxon>ecological metagenomes</taxon>
    </lineage>
</organism>
<comment type="caution">
    <text evidence="2">The sequence shown here is derived from an EMBL/GenBank/DDBJ whole genome shotgun (WGS) entry which is preliminary data.</text>
</comment>